<keyword evidence="3" id="KW-0965">Cell junction</keyword>
<dbReference type="Proteomes" id="UP000830375">
    <property type="component" value="Unassembled WGS sequence"/>
</dbReference>
<comment type="subcellular location">
    <subcellularLocation>
        <location evidence="1">Cell junction</location>
    </subcellularLocation>
</comment>
<feature type="compositionally biased region" description="Low complexity" evidence="5">
    <location>
        <begin position="351"/>
        <end position="362"/>
    </location>
</feature>
<keyword evidence="2 4" id="KW-0728">SH3 domain</keyword>
<dbReference type="SMART" id="SM00459">
    <property type="entry name" value="Sorb"/>
    <property type="match status" value="1"/>
</dbReference>
<evidence type="ECO:0000256" key="4">
    <source>
        <dbReference type="PROSITE-ProRule" id="PRU00192"/>
    </source>
</evidence>
<comment type="caution">
    <text evidence="8">The sequence shown here is derived from an EMBL/GenBank/DDBJ whole genome shotgun (WGS) entry which is preliminary data.</text>
</comment>
<protein>
    <submittedName>
        <fullName evidence="8">Sorbin and SH3 domain-containing protein 2</fullName>
    </submittedName>
</protein>
<proteinExistence type="predicted"/>
<feature type="compositionally biased region" description="Low complexity" evidence="5">
    <location>
        <begin position="874"/>
        <end position="885"/>
    </location>
</feature>
<feature type="region of interest" description="Disordered" evidence="5">
    <location>
        <begin position="722"/>
        <end position="785"/>
    </location>
</feature>
<feature type="compositionally biased region" description="Polar residues" evidence="5">
    <location>
        <begin position="284"/>
        <end position="301"/>
    </location>
</feature>
<evidence type="ECO:0000313" key="9">
    <source>
        <dbReference type="Proteomes" id="UP000830375"/>
    </source>
</evidence>
<accession>A0ABQ8N2D4</accession>
<feature type="compositionally biased region" description="Pro residues" evidence="5">
    <location>
        <begin position="133"/>
        <end position="143"/>
    </location>
</feature>
<dbReference type="InterPro" id="IPR001452">
    <property type="entry name" value="SH3_domain"/>
</dbReference>
<dbReference type="InterPro" id="IPR003127">
    <property type="entry name" value="SoHo_dom"/>
</dbReference>
<feature type="compositionally biased region" description="Polar residues" evidence="5">
    <location>
        <begin position="834"/>
        <end position="851"/>
    </location>
</feature>
<feature type="region of interest" description="Disordered" evidence="5">
    <location>
        <begin position="664"/>
        <end position="698"/>
    </location>
</feature>
<feature type="compositionally biased region" description="Pro residues" evidence="5">
    <location>
        <begin position="13"/>
        <end position="25"/>
    </location>
</feature>
<dbReference type="Pfam" id="PF00018">
    <property type="entry name" value="SH3_1"/>
    <property type="match status" value="2"/>
</dbReference>
<feature type="domain" description="SH3" evidence="6">
    <location>
        <begin position="976"/>
        <end position="1039"/>
    </location>
</feature>
<sequence length="1308" mass="146233">MAVNGSSQSQRPFSPPAYPPPPPTLSPGLVKIQQGRSSVKRETVISGQTVVSSSVPIARFSEEEKKVSIIKAPHYEGIGPVDESGIPIAIRTTVDRPKDWYKTMFKQIHMVHKAGENTSETPDGAIQRELSPSPVPPPPPPMPSLLQLRSRDMDREKENEWGPPDRKVDTRKYRAEPRSIFEYEPGKSSILEQERPTFDLNPDDIDLENEPWFKFFSELEFGRPEVKVHFHSLQGGIERCGTLVGHGCLCACGGKSSLYLSPSERPEGPSSSASDYRKRRKSEPSVTQANTGIEQNASQVFSRPADSNKAQTLKKPTIRSSPSSPSRPKAGDASESLSSCMSSPGMERPSSRLSSDSLTISTPTWRGSKRSICFKNGWQTGRHEATETWSSVDDESVVTPSSPRLKSRSCDDLLSDGHGASNNGRASTSVTTTRSESAGSLLDEDAPQKPQVKSLTSSPRGRRHHRRKMAHDAPGFLQLYKKMHHIDREQLLPSEVIRSVRARILELERLQQQQRHNLHGWAAFGSEVPRHMVPNRISEYEQLIQKSKSMPDLGDENAPSGTTTPGSSRASSCPKRRFSVESLLEEEDPPERARSPPEGQPRPGPDSSSLGPIHGKNQRQHQDYSDSEQDACASEMSDIHIEGSSLCSESDLDHCSLTSSESFFGSGQHHHHGHHHGHRYHRHHHMHQSVGQSQGYQHRHLISTCKGRCPASYTRFTTMLKHERQQERARQESHPAATSPLAQQSPSESGLSKLAFLVSPVPFRRKRGSPPTQRRHCRSGRPKSKTAIYEALDAALQDIYDHIRAERGQGPARMPDDSILRRLLEELLPDVPKRSSSLRAQRGSGSPSSPHVHQPYHGAHQCASYQQQHHHADASNNNQHNANANVHCYSDQGSDTGRLTPQSRRPTPEREVSSKQMTYLILSSLLHQKQSARAIYDFKAQSAKELSFKKGDAVNIIRQIDKRRQPVRPPPPAQVREMGEAIARYNFNADTNVELSLRKASGERVILLRKVDQNWYEGKIPGSNKQGIFPVSYVDVIKGSPSKSPSRQGDTHTYRAHKHYTESSHLQCFDSATKTHLQTVTSEWLSLTLGVSTTSPSSCESPVPPTPPPLPSNLHCTSPQSPAPLARRDKLTAVDVPQTFGLPVKRITDHNQDLERKGHDGKKFLEDMHLKEQTLKQNYDPSKLINEADPYGELMSMFLKNQLYNELQFKLGIRSKNKANQEVLPDKPMSISPSHKSENILDKRHDIYEKKAEEVLSVILNEKTEFYSPVAAIKWEELPELYIKEEDDETNNRSGLETVSNKEVEHAV</sequence>
<feature type="region of interest" description="Disordered" evidence="5">
    <location>
        <begin position="832"/>
        <end position="914"/>
    </location>
</feature>
<dbReference type="PROSITE" id="PS50002">
    <property type="entry name" value="SH3"/>
    <property type="match status" value="1"/>
</dbReference>
<feature type="compositionally biased region" description="Polar residues" evidence="5">
    <location>
        <begin position="420"/>
        <end position="438"/>
    </location>
</feature>
<dbReference type="PANTHER" id="PTHR14167:SF56">
    <property type="entry name" value="SORBIN AND SH3 DOMAIN-CONTAINING PROTEIN 2"/>
    <property type="match status" value="1"/>
</dbReference>
<feature type="region of interest" description="Disordered" evidence="5">
    <location>
        <begin position="1"/>
        <end position="41"/>
    </location>
</feature>
<feature type="compositionally biased region" description="Polar residues" evidence="5">
    <location>
        <begin position="559"/>
        <end position="571"/>
    </location>
</feature>
<feature type="compositionally biased region" description="Low complexity" evidence="5">
    <location>
        <begin position="319"/>
        <end position="328"/>
    </location>
</feature>
<evidence type="ECO:0000256" key="3">
    <source>
        <dbReference type="ARBA" id="ARBA00022949"/>
    </source>
</evidence>
<feature type="region of interest" description="Disordered" evidence="5">
    <location>
        <begin position="550"/>
        <end position="634"/>
    </location>
</feature>
<dbReference type="PANTHER" id="PTHR14167">
    <property type="entry name" value="SH3 DOMAIN-CONTAINING"/>
    <property type="match status" value="1"/>
</dbReference>
<dbReference type="SUPFAM" id="SSF50044">
    <property type="entry name" value="SH3-domain"/>
    <property type="match status" value="2"/>
</dbReference>
<feature type="compositionally biased region" description="Basic and acidic residues" evidence="5">
    <location>
        <begin position="722"/>
        <end position="733"/>
    </location>
</feature>
<dbReference type="PROSITE" id="PS50831">
    <property type="entry name" value="SOHO"/>
    <property type="match status" value="1"/>
</dbReference>
<gene>
    <name evidence="8" type="ORF">H4Q32_005414</name>
</gene>
<feature type="compositionally biased region" description="Basic residues" evidence="5">
    <location>
        <begin position="763"/>
        <end position="784"/>
    </location>
</feature>
<evidence type="ECO:0000256" key="2">
    <source>
        <dbReference type="ARBA" id="ARBA00022443"/>
    </source>
</evidence>
<dbReference type="InterPro" id="IPR036028">
    <property type="entry name" value="SH3-like_dom_sf"/>
</dbReference>
<feature type="compositionally biased region" description="Polar residues" evidence="5">
    <location>
        <begin position="891"/>
        <end position="905"/>
    </location>
</feature>
<reference evidence="8 9" key="1">
    <citation type="submission" date="2022-01" db="EMBL/GenBank/DDBJ databases">
        <title>A high-quality chromosome-level genome assembly of rohu carp, Labeo rohita.</title>
        <authorList>
            <person name="Arick M.A. II"/>
            <person name="Hsu C.-Y."/>
            <person name="Magbanua Z."/>
            <person name="Pechanova O."/>
            <person name="Grover C."/>
            <person name="Miller E."/>
            <person name="Thrash A."/>
            <person name="Ezzel L."/>
            <person name="Alam S."/>
            <person name="Benzie J."/>
            <person name="Hamilton M."/>
            <person name="Karsi A."/>
            <person name="Lawrence M.L."/>
            <person name="Peterson D.G."/>
        </authorList>
    </citation>
    <scope>NUCLEOTIDE SEQUENCE [LARGE SCALE GENOMIC DNA]</scope>
    <source>
        <strain evidence="9">BAU-BD-2019</strain>
        <tissue evidence="8">Blood</tissue>
    </source>
</reference>
<dbReference type="PRINTS" id="PR00452">
    <property type="entry name" value="SH3DOMAIN"/>
</dbReference>
<dbReference type="Gene3D" id="2.30.30.40">
    <property type="entry name" value="SH3 Domains"/>
    <property type="match status" value="2"/>
</dbReference>
<feature type="compositionally biased region" description="Basic residues" evidence="5">
    <location>
        <begin position="668"/>
        <end position="687"/>
    </location>
</feature>
<feature type="region of interest" description="Disordered" evidence="5">
    <location>
        <begin position="115"/>
        <end position="146"/>
    </location>
</feature>
<name>A0ABQ8N2D4_LABRO</name>
<dbReference type="EMBL" id="JACTAM010000001">
    <property type="protein sequence ID" value="KAI2668651.1"/>
    <property type="molecule type" value="Genomic_DNA"/>
</dbReference>
<feature type="compositionally biased region" description="Polar residues" evidence="5">
    <location>
        <begin position="740"/>
        <end position="750"/>
    </location>
</feature>
<evidence type="ECO:0000259" key="7">
    <source>
        <dbReference type="PROSITE" id="PS50831"/>
    </source>
</evidence>
<evidence type="ECO:0000256" key="5">
    <source>
        <dbReference type="SAM" id="MobiDB-lite"/>
    </source>
</evidence>
<evidence type="ECO:0000313" key="8">
    <source>
        <dbReference type="EMBL" id="KAI2668651.1"/>
    </source>
</evidence>
<dbReference type="Pfam" id="PF02208">
    <property type="entry name" value="Sorb"/>
    <property type="match status" value="1"/>
</dbReference>
<feature type="region of interest" description="Disordered" evidence="5">
    <location>
        <begin position="260"/>
        <end position="362"/>
    </location>
</feature>
<organism evidence="8 9">
    <name type="scientific">Labeo rohita</name>
    <name type="common">Indian major carp</name>
    <name type="synonym">Cyprinus rohita</name>
    <dbReference type="NCBI Taxonomy" id="84645"/>
    <lineage>
        <taxon>Eukaryota</taxon>
        <taxon>Metazoa</taxon>
        <taxon>Chordata</taxon>
        <taxon>Craniata</taxon>
        <taxon>Vertebrata</taxon>
        <taxon>Euteleostomi</taxon>
        <taxon>Actinopterygii</taxon>
        <taxon>Neopterygii</taxon>
        <taxon>Teleostei</taxon>
        <taxon>Ostariophysi</taxon>
        <taxon>Cypriniformes</taxon>
        <taxon>Cyprinidae</taxon>
        <taxon>Labeoninae</taxon>
        <taxon>Labeonini</taxon>
        <taxon>Labeo</taxon>
    </lineage>
</organism>
<keyword evidence="9" id="KW-1185">Reference proteome</keyword>
<feature type="region of interest" description="Disordered" evidence="5">
    <location>
        <begin position="384"/>
        <end position="468"/>
    </location>
</feature>
<feature type="region of interest" description="Disordered" evidence="5">
    <location>
        <begin position="1284"/>
        <end position="1308"/>
    </location>
</feature>
<feature type="domain" description="SoHo" evidence="7">
    <location>
        <begin position="69"/>
        <end position="134"/>
    </location>
</feature>
<dbReference type="SMART" id="SM00326">
    <property type="entry name" value="SH3"/>
    <property type="match status" value="2"/>
</dbReference>
<dbReference type="InterPro" id="IPR050384">
    <property type="entry name" value="Endophilin_SH3RF"/>
</dbReference>
<evidence type="ECO:0000256" key="1">
    <source>
        <dbReference type="ARBA" id="ARBA00004282"/>
    </source>
</evidence>
<evidence type="ECO:0000259" key="6">
    <source>
        <dbReference type="PROSITE" id="PS50002"/>
    </source>
</evidence>